<dbReference type="NCBIfam" id="TIGR00851">
    <property type="entry name" value="mtlA"/>
    <property type="match status" value="1"/>
</dbReference>
<keyword evidence="9" id="KW-0813">Transport</keyword>
<evidence type="ECO:0000313" key="30">
    <source>
        <dbReference type="Proteomes" id="UP000251995"/>
    </source>
</evidence>
<sequence>MSLPDASVNKNLEGRGVRASVQRFGGFLAGMIMPNIGAFIAWGLITAFFIPAGWFPNSELAKLGDPMLTYLLPLLIAYTGGTTVNGRRGGVIGAIAVMGVIVGADIPMLLGAMIMGPLAAWLLKQLDKLLEGHIPSGFEMLIDTFSIGILGMLLALLGHVGIGPIVTTLMGWLASGVAFLIRHSLLPLASIFVEPAKVLFLNNAINHGILTPLGIEQSKAAGKSILFMVESNPGPGLGLLLAYLVFGARKIKESVPGALIIHLFGGIHEIFFPYVLMKPKVILATIAGAMSGLLVATWTGAGLVGPPAPGSIIAWFLMTPRGAYLPMILDFLTATVVSFVIAALLIRPDRKKDEAADLGGVSTTTATAGAASAPATAVSAGGALDGNLITKVIVACDAGMGSSVMVASSMKKKLAPYGVEVGHTPVNDIPPDTTLVLTQDGLVDRVQKMVPNAQVVPFTNYMGDPAFERVEQAVKAAHSGAAAPAAAPEAAPAPRTASFGGGVLTAEGIRLGLHAADKDDAIRQAGQVLVDVGAADPAYIDGMLAREEQISTYMGEGVSIPHGVNEARVHIKKAGLGFLQFPEGVDWNGNICYVAIPIASTSDEHLEIMASLARVLADTATAEQLRNASTPEEVLELLAPEQG</sequence>
<dbReference type="AlphaFoldDB" id="A0A344UUX8"/>
<dbReference type="InterPro" id="IPR003352">
    <property type="entry name" value="PTS_EIIC"/>
</dbReference>
<evidence type="ECO:0000256" key="24">
    <source>
        <dbReference type="ARBA" id="ARBA00033349"/>
    </source>
</evidence>
<keyword evidence="19 25" id="KW-0472">Membrane</keyword>
<organism evidence="29 30">
    <name type="scientific">Acidipropionibacterium virtanenii</name>
    <dbReference type="NCBI Taxonomy" id="2057246"/>
    <lineage>
        <taxon>Bacteria</taxon>
        <taxon>Bacillati</taxon>
        <taxon>Actinomycetota</taxon>
        <taxon>Actinomycetes</taxon>
        <taxon>Propionibacteriales</taxon>
        <taxon>Propionibacteriaceae</taxon>
        <taxon>Acidipropionibacterium</taxon>
    </lineage>
</organism>
<feature type="domain" description="PTS EIIB type-2" evidence="27">
    <location>
        <begin position="390"/>
        <end position="479"/>
    </location>
</feature>
<keyword evidence="14" id="KW-0808">Transferase</keyword>
<evidence type="ECO:0000256" key="13">
    <source>
        <dbReference type="ARBA" id="ARBA00022597"/>
    </source>
</evidence>
<feature type="domain" description="PTS EIIA type-2" evidence="26">
    <location>
        <begin position="502"/>
        <end position="641"/>
    </location>
</feature>
<feature type="transmembrane region" description="Helical" evidence="25">
    <location>
        <begin position="90"/>
        <end position="123"/>
    </location>
</feature>
<evidence type="ECO:0000256" key="16">
    <source>
        <dbReference type="ARBA" id="ARBA00022692"/>
    </source>
</evidence>
<evidence type="ECO:0000256" key="2">
    <source>
        <dbReference type="ARBA" id="ARBA00002434"/>
    </source>
</evidence>
<dbReference type="GO" id="GO:0009401">
    <property type="term" value="P:phosphoenolpyruvate-dependent sugar phosphotransferase system"/>
    <property type="evidence" value="ECO:0007669"/>
    <property type="project" value="UniProtKB-KW"/>
</dbReference>
<evidence type="ECO:0000256" key="21">
    <source>
        <dbReference type="ARBA" id="ARBA00030684"/>
    </source>
</evidence>
<evidence type="ECO:0000256" key="18">
    <source>
        <dbReference type="ARBA" id="ARBA00022989"/>
    </source>
</evidence>
<evidence type="ECO:0000259" key="28">
    <source>
        <dbReference type="PROSITE" id="PS51104"/>
    </source>
</evidence>
<dbReference type="GO" id="GO:0005886">
    <property type="term" value="C:plasma membrane"/>
    <property type="evidence" value="ECO:0007669"/>
    <property type="project" value="UniProtKB-SubCell"/>
</dbReference>
<feature type="domain" description="PTS EIIC type-2" evidence="28">
    <location>
        <begin position="24"/>
        <end position="402"/>
    </location>
</feature>
<dbReference type="InterPro" id="IPR029503">
    <property type="entry name" value="PTS_EIIB_mannitol"/>
</dbReference>
<keyword evidence="15" id="KW-0598">Phosphotransferase system</keyword>
<gene>
    <name evidence="29" type="primary">mtlA</name>
    <name evidence="29" type="ORF">JS278_01920</name>
</gene>
<dbReference type="PROSITE" id="PS51099">
    <property type="entry name" value="PTS_EIIB_TYPE_2"/>
    <property type="match status" value="1"/>
</dbReference>
<evidence type="ECO:0000256" key="1">
    <source>
        <dbReference type="ARBA" id="ARBA00001655"/>
    </source>
</evidence>
<dbReference type="Gene3D" id="3.40.50.2300">
    <property type="match status" value="1"/>
</dbReference>
<dbReference type="InterPro" id="IPR013011">
    <property type="entry name" value="PTS_EIIB_2"/>
</dbReference>
<dbReference type="GO" id="GO:0022872">
    <property type="term" value="F:protein-N(PI)-phosphohistidine-mannitol phosphotransferase system transmembrane transporter activity"/>
    <property type="evidence" value="ECO:0007669"/>
    <property type="project" value="InterPro"/>
</dbReference>
<dbReference type="PROSITE" id="PS51104">
    <property type="entry name" value="PTS_EIIC_TYPE_2"/>
    <property type="match status" value="1"/>
</dbReference>
<feature type="transmembrane region" description="Helical" evidence="25">
    <location>
        <begin position="258"/>
        <end position="276"/>
    </location>
</feature>
<name>A0A344UUX8_9ACTN</name>
<dbReference type="EMBL" id="CP025198">
    <property type="protein sequence ID" value="AXE39076.1"/>
    <property type="molecule type" value="Genomic_DNA"/>
</dbReference>
<feature type="transmembrane region" description="Helical" evidence="25">
    <location>
        <begin position="144"/>
        <end position="166"/>
    </location>
</feature>
<feature type="transmembrane region" description="Helical" evidence="25">
    <location>
        <begin position="281"/>
        <end position="304"/>
    </location>
</feature>
<accession>A0A344UUX8</accession>
<feature type="transmembrane region" description="Helical" evidence="25">
    <location>
        <begin position="67"/>
        <end position="84"/>
    </location>
</feature>
<dbReference type="PANTHER" id="PTHR30181">
    <property type="entry name" value="MANNITOL PERMEASE IIC COMPONENT"/>
    <property type="match status" value="1"/>
</dbReference>
<dbReference type="GO" id="GO:0016301">
    <property type="term" value="F:kinase activity"/>
    <property type="evidence" value="ECO:0007669"/>
    <property type="project" value="UniProtKB-KW"/>
</dbReference>
<dbReference type="InterPro" id="IPR003501">
    <property type="entry name" value="PTS_EIIB_2/3"/>
</dbReference>
<dbReference type="Pfam" id="PF00359">
    <property type="entry name" value="PTS_EIIA_2"/>
    <property type="match status" value="1"/>
</dbReference>
<proteinExistence type="predicted"/>
<dbReference type="InterPro" id="IPR013014">
    <property type="entry name" value="PTS_EIIC_2"/>
</dbReference>
<dbReference type="NCBIfam" id="NF011663">
    <property type="entry name" value="PRK15083.1"/>
    <property type="match status" value="1"/>
</dbReference>
<evidence type="ECO:0000256" key="10">
    <source>
        <dbReference type="ARBA" id="ARBA00022475"/>
    </source>
</evidence>
<evidence type="ECO:0000259" key="27">
    <source>
        <dbReference type="PROSITE" id="PS51099"/>
    </source>
</evidence>
<feature type="transmembrane region" description="Helical" evidence="25">
    <location>
        <begin position="172"/>
        <end position="193"/>
    </location>
</feature>
<evidence type="ECO:0000256" key="3">
    <source>
        <dbReference type="ARBA" id="ARBA00004429"/>
    </source>
</evidence>
<dbReference type="EC" id="2.7.1.197" evidence="5"/>
<dbReference type="Proteomes" id="UP000251995">
    <property type="component" value="Chromosome"/>
</dbReference>
<evidence type="ECO:0000256" key="22">
    <source>
        <dbReference type="ARBA" id="ARBA00030956"/>
    </source>
</evidence>
<keyword evidence="30" id="KW-1185">Reference proteome</keyword>
<dbReference type="InterPro" id="IPR036095">
    <property type="entry name" value="PTS_EIIB-like_sf"/>
</dbReference>
<dbReference type="Pfam" id="PF02302">
    <property type="entry name" value="PTS_IIB"/>
    <property type="match status" value="1"/>
</dbReference>
<evidence type="ECO:0000256" key="7">
    <source>
        <dbReference type="ARBA" id="ARBA00015039"/>
    </source>
</evidence>
<evidence type="ECO:0000256" key="23">
    <source>
        <dbReference type="ARBA" id="ARBA00030962"/>
    </source>
</evidence>
<comment type="subcellular location">
    <subcellularLocation>
        <location evidence="3">Cell inner membrane</location>
        <topology evidence="3">Multi-pass membrane protein</topology>
    </subcellularLocation>
</comment>
<keyword evidence="17" id="KW-0418">Kinase</keyword>
<evidence type="ECO:0000256" key="6">
    <source>
        <dbReference type="ARBA" id="ARBA00014783"/>
    </source>
</evidence>
<dbReference type="InterPro" id="IPR004718">
    <property type="entry name" value="PTS_IIC_mtl"/>
</dbReference>
<feature type="transmembrane region" description="Helical" evidence="25">
    <location>
        <begin position="324"/>
        <end position="346"/>
    </location>
</feature>
<dbReference type="Pfam" id="PF02378">
    <property type="entry name" value="PTS_EIIC"/>
    <property type="match status" value="1"/>
</dbReference>
<keyword evidence="10" id="KW-1003">Cell membrane</keyword>
<evidence type="ECO:0000256" key="8">
    <source>
        <dbReference type="ARBA" id="ARBA00021825"/>
    </source>
</evidence>
<evidence type="ECO:0000256" key="12">
    <source>
        <dbReference type="ARBA" id="ARBA00022553"/>
    </source>
</evidence>
<evidence type="ECO:0000256" key="15">
    <source>
        <dbReference type="ARBA" id="ARBA00022683"/>
    </source>
</evidence>
<keyword evidence="16 25" id="KW-0812">Transmembrane</keyword>
<evidence type="ECO:0000313" key="29">
    <source>
        <dbReference type="EMBL" id="AXE39076.1"/>
    </source>
</evidence>
<dbReference type="CDD" id="cd00211">
    <property type="entry name" value="PTS_IIA_fru"/>
    <property type="match status" value="1"/>
</dbReference>
<comment type="catalytic activity">
    <reaction evidence="1">
        <text>D-mannitol(out) + N(pros)-phospho-L-histidyl-[protein] = D-mannitol 1-phosphate(in) + L-histidyl-[protein]</text>
        <dbReference type="Rhea" id="RHEA:33363"/>
        <dbReference type="Rhea" id="RHEA-COMP:9745"/>
        <dbReference type="Rhea" id="RHEA-COMP:9746"/>
        <dbReference type="ChEBI" id="CHEBI:16899"/>
        <dbReference type="ChEBI" id="CHEBI:29979"/>
        <dbReference type="ChEBI" id="CHEBI:61381"/>
        <dbReference type="ChEBI" id="CHEBI:64837"/>
        <dbReference type="EC" id="2.7.1.197"/>
    </reaction>
</comment>
<protein>
    <recommendedName>
        <fullName evidence="6">Mannitol-specific phosphotransferase enzyme IIA component</fullName>
        <ecNumber evidence="5">2.7.1.197</ecNumber>
    </recommendedName>
    <alternativeName>
        <fullName evidence="22">EIIA</fullName>
    </alternativeName>
    <alternativeName>
        <fullName evidence="24">EIICB-Mtl</fullName>
    </alternativeName>
    <alternativeName>
        <fullName evidence="21">EIICBA-Mtl</fullName>
    </alternativeName>
    <alternativeName>
        <fullName evidence="23">EIII</fullName>
    </alternativeName>
    <alternativeName>
        <fullName evidence="20">PTS system mannitol-specific EIIA component</fullName>
    </alternativeName>
    <alternativeName>
        <fullName evidence="8">PTS system mannitol-specific EIICB component</fullName>
    </alternativeName>
    <alternativeName>
        <fullName evidence="7">PTS system mannitol-specific EIICBA component</fullName>
    </alternativeName>
</protein>
<dbReference type="Gene3D" id="3.40.930.10">
    <property type="entry name" value="Mannitol-specific EII, Chain A"/>
    <property type="match status" value="1"/>
</dbReference>
<reference evidence="29 30" key="1">
    <citation type="submission" date="2017-12" db="EMBL/GenBank/DDBJ databases">
        <title>The whole genome sequence of the Acidipropionibacterium virtanenii sp. nov. type strain JS278.</title>
        <authorList>
            <person name="Laine P."/>
            <person name="Deptula P."/>
            <person name="Varmanen P."/>
            <person name="Auvinen P."/>
        </authorList>
    </citation>
    <scope>NUCLEOTIDE SEQUENCE [LARGE SCALE GENOMIC DNA]</scope>
    <source>
        <strain evidence="29 30">JS278</strain>
    </source>
</reference>
<keyword evidence="12" id="KW-0597">Phosphoprotein</keyword>
<evidence type="ECO:0000256" key="11">
    <source>
        <dbReference type="ARBA" id="ARBA00022519"/>
    </source>
</evidence>
<dbReference type="InterPro" id="IPR016152">
    <property type="entry name" value="PTrfase/Anion_transptr"/>
</dbReference>
<dbReference type="SUPFAM" id="SSF52794">
    <property type="entry name" value="PTS system IIB component-like"/>
    <property type="match status" value="1"/>
</dbReference>
<feature type="transmembrane region" description="Helical" evidence="25">
    <location>
        <begin position="225"/>
        <end position="246"/>
    </location>
</feature>
<dbReference type="PROSITE" id="PS51094">
    <property type="entry name" value="PTS_EIIA_TYPE_2"/>
    <property type="match status" value="1"/>
</dbReference>
<evidence type="ECO:0000256" key="5">
    <source>
        <dbReference type="ARBA" id="ARBA00011909"/>
    </source>
</evidence>
<dbReference type="InterPro" id="IPR050893">
    <property type="entry name" value="Sugar_PTS"/>
</dbReference>
<dbReference type="CDD" id="cd05567">
    <property type="entry name" value="PTS_IIB_mannitol"/>
    <property type="match status" value="1"/>
</dbReference>
<evidence type="ECO:0000256" key="20">
    <source>
        <dbReference type="ARBA" id="ARBA00029908"/>
    </source>
</evidence>
<evidence type="ECO:0000256" key="14">
    <source>
        <dbReference type="ARBA" id="ARBA00022679"/>
    </source>
</evidence>
<dbReference type="PANTHER" id="PTHR30181:SF2">
    <property type="entry name" value="PTS SYSTEM MANNITOL-SPECIFIC EIICBA COMPONENT"/>
    <property type="match status" value="1"/>
</dbReference>
<evidence type="ECO:0000256" key="25">
    <source>
        <dbReference type="SAM" id="Phobius"/>
    </source>
</evidence>
<keyword evidence="13" id="KW-0762">Sugar transport</keyword>
<dbReference type="GO" id="GO:0090563">
    <property type="term" value="F:protein-phosphocysteine-sugar phosphotransferase activity"/>
    <property type="evidence" value="ECO:0007669"/>
    <property type="project" value="TreeGrafter"/>
</dbReference>
<evidence type="ECO:0000256" key="9">
    <source>
        <dbReference type="ARBA" id="ARBA00022448"/>
    </source>
</evidence>
<dbReference type="InterPro" id="IPR002178">
    <property type="entry name" value="PTS_EIIA_type-2_dom"/>
</dbReference>
<comment type="function">
    <text evidence="2">The phosphoenolpyruvate-dependent sugar phosphotransferase system (sugar PTS), a major carbohydrate active transport system, catalyzes the phosphorylation of incoming sugar substrates concomitantly with their translocation across the cell membrane. The enzyme II CmtAB PTS system is involved in D-mannitol transport.</text>
</comment>
<comment type="subunit">
    <text evidence="4">Homodimer.</text>
</comment>
<dbReference type="SUPFAM" id="SSF55804">
    <property type="entry name" value="Phoshotransferase/anion transport protein"/>
    <property type="match status" value="1"/>
</dbReference>
<keyword evidence="18 25" id="KW-1133">Transmembrane helix</keyword>
<evidence type="ECO:0000256" key="17">
    <source>
        <dbReference type="ARBA" id="ARBA00022777"/>
    </source>
</evidence>
<dbReference type="KEGG" id="acij:JS278_01920"/>
<keyword evidence="11" id="KW-0997">Cell inner membrane</keyword>
<evidence type="ECO:0000259" key="26">
    <source>
        <dbReference type="PROSITE" id="PS51094"/>
    </source>
</evidence>
<dbReference type="RefSeq" id="WP_181833691.1">
    <property type="nucleotide sequence ID" value="NZ_CP025198.1"/>
</dbReference>
<evidence type="ECO:0000256" key="19">
    <source>
        <dbReference type="ARBA" id="ARBA00023136"/>
    </source>
</evidence>
<evidence type="ECO:0000256" key="4">
    <source>
        <dbReference type="ARBA" id="ARBA00011738"/>
    </source>
</evidence>